<comment type="pathway">
    <text evidence="1 11">Metabolic intermediate biosynthesis; chorismate biosynthesis; chorismate from D-erythrose 4-phosphate and phosphoenolpyruvate: step 5/7.</text>
</comment>
<dbReference type="InterPro" id="IPR023000">
    <property type="entry name" value="Shikimate_kinase_CS"/>
</dbReference>
<keyword evidence="8 11" id="KW-0067">ATP-binding</keyword>
<dbReference type="PROSITE" id="PS01128">
    <property type="entry name" value="SHIKIMATE_KINASE"/>
    <property type="match status" value="1"/>
</dbReference>
<dbReference type="InterPro" id="IPR031322">
    <property type="entry name" value="Shikimate/glucono_kinase"/>
</dbReference>
<comment type="cofactor">
    <cofactor evidence="11">
        <name>Mg(2+)</name>
        <dbReference type="ChEBI" id="CHEBI:18420"/>
    </cofactor>
    <text evidence="11">Binds 1 Mg(2+) ion per subunit.</text>
</comment>
<evidence type="ECO:0000256" key="1">
    <source>
        <dbReference type="ARBA" id="ARBA00004842"/>
    </source>
</evidence>
<sequence>MNIILIGFMGSGKSAVGQKLAERLSMQFLDTDPLIEKTEKMMIPDIFEKKGEKYFRDLETEVVKTLQDYDNFVVATGGGMILRDENVTMLKRLGPLILLWVDEETVFKRLEQTNNRPLLRRDLLEQRKPAYEKAADFKIDTTALSVDQVVEEIVKWIKK</sequence>
<dbReference type="PANTHER" id="PTHR21087">
    <property type="entry name" value="SHIKIMATE KINASE"/>
    <property type="match status" value="1"/>
</dbReference>
<dbReference type="InterPro" id="IPR000623">
    <property type="entry name" value="Shikimate_kinase/TSH1"/>
</dbReference>
<keyword evidence="6 11" id="KW-0547">Nucleotide-binding</keyword>
<dbReference type="PANTHER" id="PTHR21087:SF16">
    <property type="entry name" value="SHIKIMATE KINASE 1, CHLOROPLASTIC"/>
    <property type="match status" value="1"/>
</dbReference>
<keyword evidence="9 11" id="KW-0057">Aromatic amino acid biosynthesis</keyword>
<dbReference type="Proteomes" id="UP000179242">
    <property type="component" value="Unassembled WGS sequence"/>
</dbReference>
<dbReference type="GO" id="GO:0005829">
    <property type="term" value="C:cytosol"/>
    <property type="evidence" value="ECO:0007669"/>
    <property type="project" value="TreeGrafter"/>
</dbReference>
<comment type="subunit">
    <text evidence="11">Monomer.</text>
</comment>
<evidence type="ECO:0000256" key="6">
    <source>
        <dbReference type="ARBA" id="ARBA00022741"/>
    </source>
</evidence>
<evidence type="ECO:0000256" key="8">
    <source>
        <dbReference type="ARBA" id="ARBA00022840"/>
    </source>
</evidence>
<evidence type="ECO:0000313" key="13">
    <source>
        <dbReference type="Proteomes" id="UP000179242"/>
    </source>
</evidence>
<keyword evidence="5 11" id="KW-0808">Transferase</keyword>
<keyword evidence="11" id="KW-0460">Magnesium</keyword>
<feature type="binding site" evidence="11">
    <location>
        <position position="32"/>
    </location>
    <ligand>
        <name>substrate</name>
    </ligand>
</feature>
<comment type="subcellular location">
    <subcellularLocation>
        <location evidence="11">Cytoplasm</location>
    </subcellularLocation>
</comment>
<dbReference type="CDD" id="cd00464">
    <property type="entry name" value="SK"/>
    <property type="match status" value="1"/>
</dbReference>
<protein>
    <recommendedName>
        <fullName evidence="3 11">Shikimate kinase</fullName>
        <shortName evidence="11">SK</shortName>
        <ecNumber evidence="3 11">2.7.1.71</ecNumber>
    </recommendedName>
</protein>
<dbReference type="SUPFAM" id="SSF52540">
    <property type="entry name" value="P-loop containing nucleoside triphosphate hydrolases"/>
    <property type="match status" value="1"/>
</dbReference>
<evidence type="ECO:0000256" key="2">
    <source>
        <dbReference type="ARBA" id="ARBA00006997"/>
    </source>
</evidence>
<evidence type="ECO:0000256" key="3">
    <source>
        <dbReference type="ARBA" id="ARBA00012154"/>
    </source>
</evidence>
<dbReference type="InterPro" id="IPR027417">
    <property type="entry name" value="P-loop_NTPase"/>
</dbReference>
<name>A0A1F4U5T0_UNCSA</name>
<evidence type="ECO:0000256" key="11">
    <source>
        <dbReference type="HAMAP-Rule" id="MF_00109"/>
    </source>
</evidence>
<dbReference type="Pfam" id="PF01202">
    <property type="entry name" value="SKI"/>
    <property type="match status" value="1"/>
</dbReference>
<dbReference type="EMBL" id="MEUJ01000004">
    <property type="protein sequence ID" value="OGC40237.1"/>
    <property type="molecule type" value="Genomic_DNA"/>
</dbReference>
<feature type="binding site" evidence="11">
    <location>
        <position position="56"/>
    </location>
    <ligand>
        <name>substrate</name>
    </ligand>
</feature>
<dbReference type="PRINTS" id="PR01100">
    <property type="entry name" value="SHIKIMTKNASE"/>
</dbReference>
<dbReference type="GO" id="GO:0004765">
    <property type="term" value="F:shikimate kinase activity"/>
    <property type="evidence" value="ECO:0007669"/>
    <property type="project" value="UniProtKB-UniRule"/>
</dbReference>
<proteinExistence type="inferred from homology"/>
<feature type="binding site" evidence="11">
    <location>
        <position position="116"/>
    </location>
    <ligand>
        <name>ATP</name>
        <dbReference type="ChEBI" id="CHEBI:30616"/>
    </ligand>
</feature>
<feature type="binding site" evidence="11">
    <location>
        <begin position="10"/>
        <end position="15"/>
    </location>
    <ligand>
        <name>ATP</name>
        <dbReference type="ChEBI" id="CHEBI:30616"/>
    </ligand>
</feature>
<dbReference type="Gene3D" id="3.40.50.300">
    <property type="entry name" value="P-loop containing nucleotide triphosphate hydrolases"/>
    <property type="match status" value="1"/>
</dbReference>
<comment type="caution">
    <text evidence="11">Lacks conserved residue(s) required for the propagation of feature annotation.</text>
</comment>
<accession>A0A1F4U5T0</accession>
<evidence type="ECO:0000256" key="10">
    <source>
        <dbReference type="ARBA" id="ARBA00048567"/>
    </source>
</evidence>
<keyword evidence="11" id="KW-0479">Metal-binding</keyword>
<keyword evidence="4 11" id="KW-0028">Amino-acid biosynthesis</keyword>
<keyword evidence="11" id="KW-0963">Cytoplasm</keyword>
<dbReference type="AlphaFoldDB" id="A0A1F4U5T0"/>
<organism evidence="12 13">
    <name type="scientific">candidate division WOR-1 bacterium RIFOXYC2_FULL_46_14</name>
    <dbReference type="NCBI Taxonomy" id="1802587"/>
    <lineage>
        <taxon>Bacteria</taxon>
        <taxon>Bacillati</taxon>
        <taxon>Saganbacteria</taxon>
    </lineage>
</organism>
<evidence type="ECO:0000256" key="9">
    <source>
        <dbReference type="ARBA" id="ARBA00023141"/>
    </source>
</evidence>
<gene>
    <name evidence="11" type="primary">aroK</name>
    <name evidence="12" type="ORF">A2438_03020</name>
</gene>
<dbReference type="GO" id="GO:0008652">
    <property type="term" value="P:amino acid biosynthetic process"/>
    <property type="evidence" value="ECO:0007669"/>
    <property type="project" value="UniProtKB-KW"/>
</dbReference>
<dbReference type="HAMAP" id="MF_00109">
    <property type="entry name" value="Shikimate_kinase"/>
    <property type="match status" value="1"/>
</dbReference>
<dbReference type="UniPathway" id="UPA00053">
    <property type="reaction ID" value="UER00088"/>
</dbReference>
<dbReference type="GO" id="GO:0009073">
    <property type="term" value="P:aromatic amino acid family biosynthetic process"/>
    <property type="evidence" value="ECO:0007669"/>
    <property type="project" value="UniProtKB-KW"/>
</dbReference>
<feature type="binding site" evidence="11">
    <location>
        <position position="14"/>
    </location>
    <ligand>
        <name>Mg(2+)</name>
        <dbReference type="ChEBI" id="CHEBI:18420"/>
    </ligand>
</feature>
<dbReference type="GO" id="GO:0009423">
    <property type="term" value="P:chorismate biosynthetic process"/>
    <property type="evidence" value="ECO:0007669"/>
    <property type="project" value="UniProtKB-UniRule"/>
</dbReference>
<evidence type="ECO:0000256" key="7">
    <source>
        <dbReference type="ARBA" id="ARBA00022777"/>
    </source>
</evidence>
<dbReference type="GO" id="GO:0005524">
    <property type="term" value="F:ATP binding"/>
    <property type="evidence" value="ECO:0007669"/>
    <property type="project" value="UniProtKB-UniRule"/>
</dbReference>
<reference evidence="12 13" key="1">
    <citation type="journal article" date="2016" name="Nat. Commun.">
        <title>Thousands of microbial genomes shed light on interconnected biogeochemical processes in an aquifer system.</title>
        <authorList>
            <person name="Anantharaman K."/>
            <person name="Brown C.T."/>
            <person name="Hug L.A."/>
            <person name="Sharon I."/>
            <person name="Castelle C.J."/>
            <person name="Probst A.J."/>
            <person name="Thomas B.C."/>
            <person name="Singh A."/>
            <person name="Wilkins M.J."/>
            <person name="Karaoz U."/>
            <person name="Brodie E.L."/>
            <person name="Williams K.H."/>
            <person name="Hubbard S.S."/>
            <person name="Banfield J.F."/>
        </authorList>
    </citation>
    <scope>NUCLEOTIDE SEQUENCE [LARGE SCALE GENOMIC DNA]</scope>
</reference>
<feature type="binding site" evidence="11">
    <location>
        <position position="127"/>
    </location>
    <ligand>
        <name>substrate</name>
    </ligand>
</feature>
<comment type="function">
    <text evidence="11">Catalyzes the specific phosphorylation of the 3-hydroxyl group of shikimic acid using ATP as a cosubstrate.</text>
</comment>
<comment type="caution">
    <text evidence="12">The sequence shown here is derived from an EMBL/GenBank/DDBJ whole genome shotgun (WGS) entry which is preliminary data.</text>
</comment>
<feature type="binding site" evidence="11">
    <location>
        <position position="78"/>
    </location>
    <ligand>
        <name>substrate</name>
    </ligand>
</feature>
<keyword evidence="7 11" id="KW-0418">Kinase</keyword>
<dbReference type="EC" id="2.7.1.71" evidence="3 11"/>
<evidence type="ECO:0000313" key="12">
    <source>
        <dbReference type="EMBL" id="OGC40237.1"/>
    </source>
</evidence>
<comment type="catalytic activity">
    <reaction evidence="10 11">
        <text>shikimate + ATP = 3-phosphoshikimate + ADP + H(+)</text>
        <dbReference type="Rhea" id="RHEA:13121"/>
        <dbReference type="ChEBI" id="CHEBI:15378"/>
        <dbReference type="ChEBI" id="CHEBI:30616"/>
        <dbReference type="ChEBI" id="CHEBI:36208"/>
        <dbReference type="ChEBI" id="CHEBI:145989"/>
        <dbReference type="ChEBI" id="CHEBI:456216"/>
        <dbReference type="EC" id="2.7.1.71"/>
    </reaction>
</comment>
<evidence type="ECO:0000256" key="5">
    <source>
        <dbReference type="ARBA" id="ARBA00022679"/>
    </source>
</evidence>
<dbReference type="GO" id="GO:0000287">
    <property type="term" value="F:magnesium ion binding"/>
    <property type="evidence" value="ECO:0007669"/>
    <property type="project" value="UniProtKB-UniRule"/>
</dbReference>
<evidence type="ECO:0000256" key="4">
    <source>
        <dbReference type="ARBA" id="ARBA00022605"/>
    </source>
</evidence>
<comment type="similarity">
    <text evidence="2 11">Belongs to the shikimate kinase family.</text>
</comment>